<evidence type="ECO:0000313" key="1">
    <source>
        <dbReference type="EMBL" id="KAA1083861.1"/>
    </source>
</evidence>
<gene>
    <name evidence="1" type="ORF">PGT21_009688</name>
</gene>
<proteinExistence type="predicted"/>
<organism evidence="1 2">
    <name type="scientific">Puccinia graminis f. sp. tritici</name>
    <dbReference type="NCBI Taxonomy" id="56615"/>
    <lineage>
        <taxon>Eukaryota</taxon>
        <taxon>Fungi</taxon>
        <taxon>Dikarya</taxon>
        <taxon>Basidiomycota</taxon>
        <taxon>Pucciniomycotina</taxon>
        <taxon>Pucciniomycetes</taxon>
        <taxon>Pucciniales</taxon>
        <taxon>Pucciniaceae</taxon>
        <taxon>Puccinia</taxon>
    </lineage>
</organism>
<evidence type="ECO:0000313" key="2">
    <source>
        <dbReference type="Proteomes" id="UP000324748"/>
    </source>
</evidence>
<dbReference type="AlphaFoldDB" id="A0A5B0N3Q6"/>
<dbReference type="EMBL" id="VSWC01000118">
    <property type="protein sequence ID" value="KAA1083861.1"/>
    <property type="molecule type" value="Genomic_DNA"/>
</dbReference>
<name>A0A5B0N3Q6_PUCGR</name>
<sequence>MEVLSFAELQIKFLTTLSDIEKKMSSNLQPKATTVKTYSEAVLASEGTRSKPSKLIKATSKKTKK</sequence>
<keyword evidence="2" id="KW-1185">Reference proteome</keyword>
<accession>A0A5B0N3Q6</accession>
<dbReference type="Proteomes" id="UP000324748">
    <property type="component" value="Unassembled WGS sequence"/>
</dbReference>
<protein>
    <submittedName>
        <fullName evidence="1">Uncharacterized protein</fullName>
    </submittedName>
</protein>
<comment type="caution">
    <text evidence="1">The sequence shown here is derived from an EMBL/GenBank/DDBJ whole genome shotgun (WGS) entry which is preliminary data.</text>
</comment>
<reference evidence="1 2" key="1">
    <citation type="submission" date="2019-05" db="EMBL/GenBank/DDBJ databases">
        <title>Emergence of the Ug99 lineage of the wheat stem rust pathogen through somatic hybridization.</title>
        <authorList>
            <person name="Li F."/>
            <person name="Upadhyaya N.M."/>
            <person name="Sperschneider J."/>
            <person name="Matny O."/>
            <person name="Nguyen-Phuc H."/>
            <person name="Mago R."/>
            <person name="Raley C."/>
            <person name="Miller M.E."/>
            <person name="Silverstein K.A.T."/>
            <person name="Henningsen E."/>
            <person name="Hirsch C.D."/>
            <person name="Visser B."/>
            <person name="Pretorius Z.A."/>
            <person name="Steffenson B.J."/>
            <person name="Schwessinger B."/>
            <person name="Dodds P.N."/>
            <person name="Figueroa M."/>
        </authorList>
    </citation>
    <scope>NUCLEOTIDE SEQUENCE [LARGE SCALE GENOMIC DNA]</scope>
    <source>
        <strain evidence="1">21-0</strain>
    </source>
</reference>